<evidence type="ECO:0000313" key="1">
    <source>
        <dbReference type="EMBL" id="KAJ9125868.1"/>
    </source>
</evidence>
<reference evidence="1" key="1">
    <citation type="submission" date="2023-04" db="EMBL/GenBank/DDBJ databases">
        <title>Draft Genome sequencing of Naganishia species isolated from polar environments using Oxford Nanopore Technology.</title>
        <authorList>
            <person name="Leo P."/>
            <person name="Venkateswaran K."/>
        </authorList>
    </citation>
    <scope>NUCLEOTIDE SEQUENCE</scope>
    <source>
        <strain evidence="1">DBVPG 5303</strain>
    </source>
</reference>
<dbReference type="Proteomes" id="UP001234202">
    <property type="component" value="Unassembled WGS sequence"/>
</dbReference>
<keyword evidence="2" id="KW-1185">Reference proteome</keyword>
<protein>
    <submittedName>
        <fullName evidence="1">Uncharacterized protein</fullName>
    </submittedName>
</protein>
<name>A0ACC2XQI3_9TREE</name>
<sequence>MADDDPHAYRGDTIRISKSTPYVFATTRGATPATRGWLCAYAVDPATGHLANPRQGQGAENEPSAVFRTPTSGGKANAIEVIAVNGRGRRFEAEGEGQGREEMDWIVLTDSEQGLVLVISWNGHEFREVSRVKMMEGDGASHAVWLE</sequence>
<proteinExistence type="predicted"/>
<dbReference type="EMBL" id="JASBWV010000007">
    <property type="protein sequence ID" value="KAJ9125868.1"/>
    <property type="molecule type" value="Genomic_DNA"/>
</dbReference>
<accession>A0ACC2XQI3</accession>
<evidence type="ECO:0000313" key="2">
    <source>
        <dbReference type="Proteomes" id="UP001234202"/>
    </source>
</evidence>
<organism evidence="1 2">
    <name type="scientific">Naganishia onofrii</name>
    <dbReference type="NCBI Taxonomy" id="1851511"/>
    <lineage>
        <taxon>Eukaryota</taxon>
        <taxon>Fungi</taxon>
        <taxon>Dikarya</taxon>
        <taxon>Basidiomycota</taxon>
        <taxon>Agaricomycotina</taxon>
        <taxon>Tremellomycetes</taxon>
        <taxon>Filobasidiales</taxon>
        <taxon>Filobasidiaceae</taxon>
        <taxon>Naganishia</taxon>
    </lineage>
</organism>
<comment type="caution">
    <text evidence="1">The sequence shown here is derived from an EMBL/GenBank/DDBJ whole genome shotgun (WGS) entry which is preliminary data.</text>
</comment>
<gene>
    <name evidence="1" type="ORF">QFC24_002652</name>
</gene>